<dbReference type="Pfam" id="PF00440">
    <property type="entry name" value="TetR_N"/>
    <property type="match status" value="1"/>
</dbReference>
<organism evidence="6 7">
    <name type="scientific">Rhizobium meliloti</name>
    <name type="common">Ensifer meliloti</name>
    <name type="synonym">Sinorhizobium meliloti</name>
    <dbReference type="NCBI Taxonomy" id="382"/>
    <lineage>
        <taxon>Bacteria</taxon>
        <taxon>Pseudomonadati</taxon>
        <taxon>Pseudomonadota</taxon>
        <taxon>Alphaproteobacteria</taxon>
        <taxon>Hyphomicrobiales</taxon>
        <taxon>Rhizobiaceae</taxon>
        <taxon>Sinorhizobium/Ensifer group</taxon>
        <taxon>Sinorhizobium</taxon>
    </lineage>
</organism>
<dbReference type="SUPFAM" id="SSF48498">
    <property type="entry name" value="Tetracyclin repressor-like, C-terminal domain"/>
    <property type="match status" value="1"/>
</dbReference>
<feature type="DNA-binding region" description="H-T-H motif" evidence="4">
    <location>
        <begin position="55"/>
        <end position="74"/>
    </location>
</feature>
<keyword evidence="3" id="KW-0804">Transcription</keyword>
<dbReference type="SUPFAM" id="SSF46689">
    <property type="entry name" value="Homeodomain-like"/>
    <property type="match status" value="1"/>
</dbReference>
<dbReference type="Gene3D" id="1.10.357.10">
    <property type="entry name" value="Tetracycline Repressor, domain 2"/>
    <property type="match status" value="1"/>
</dbReference>
<dbReference type="GO" id="GO:0003700">
    <property type="term" value="F:DNA-binding transcription factor activity"/>
    <property type="evidence" value="ECO:0007669"/>
    <property type="project" value="TreeGrafter"/>
</dbReference>
<comment type="caution">
    <text evidence="6">The sequence shown here is derived from an EMBL/GenBank/DDBJ whole genome shotgun (WGS) entry which is preliminary data.</text>
</comment>
<sequence>MALSIPPIGRRRTSMIRVRRRGGGRPTREEAEALTRRLLDSARSTFARKGIANASMEEIAAELGISKHTLYRRYPNRQALLEAVVERDLVRFRKTLAEAAGQGDAPLAALRDVAFRYFRFGTDRDYSAFYLSVTAEAVFSLPLRERLAAWSSAALEPIVQAIISAQAAGLVVPGPAIEICHVLIDLLEGANNRVRLGLSESPDAADSLRLFESRWAIFQTAMRPGSNRPLDV</sequence>
<dbReference type="EMBL" id="WISR01000126">
    <property type="protein sequence ID" value="MQW33648.1"/>
    <property type="molecule type" value="Genomic_DNA"/>
</dbReference>
<name>A0AAW9TP98_RHIML</name>
<keyword evidence="1" id="KW-0805">Transcription regulation</keyword>
<dbReference type="Proteomes" id="UP000429484">
    <property type="component" value="Unassembled WGS sequence"/>
</dbReference>
<evidence type="ECO:0000256" key="1">
    <source>
        <dbReference type="ARBA" id="ARBA00023015"/>
    </source>
</evidence>
<dbReference type="InterPro" id="IPR050109">
    <property type="entry name" value="HTH-type_TetR-like_transc_reg"/>
</dbReference>
<evidence type="ECO:0000256" key="4">
    <source>
        <dbReference type="PROSITE-ProRule" id="PRU00335"/>
    </source>
</evidence>
<dbReference type="PANTHER" id="PTHR30055:SF234">
    <property type="entry name" value="HTH-TYPE TRANSCRIPTIONAL REGULATOR BETI"/>
    <property type="match status" value="1"/>
</dbReference>
<dbReference type="InterPro" id="IPR009057">
    <property type="entry name" value="Homeodomain-like_sf"/>
</dbReference>
<dbReference type="PRINTS" id="PR00455">
    <property type="entry name" value="HTHTETR"/>
</dbReference>
<dbReference type="InterPro" id="IPR001647">
    <property type="entry name" value="HTH_TetR"/>
</dbReference>
<keyword evidence="2 4" id="KW-0238">DNA-binding</keyword>
<dbReference type="PANTHER" id="PTHR30055">
    <property type="entry name" value="HTH-TYPE TRANSCRIPTIONAL REGULATOR RUTR"/>
    <property type="match status" value="1"/>
</dbReference>
<evidence type="ECO:0000313" key="6">
    <source>
        <dbReference type="EMBL" id="MQW33648.1"/>
    </source>
</evidence>
<reference evidence="6 7" key="1">
    <citation type="journal article" date="2013" name="Genome Biol.">
        <title>Comparative genomics of the core and accessory genomes of 48 Sinorhizobium strains comprising five genospecies.</title>
        <authorList>
            <person name="Sugawara M."/>
            <person name="Epstein B."/>
            <person name="Badgley B.D."/>
            <person name="Unno T."/>
            <person name="Xu L."/>
            <person name="Reese J."/>
            <person name="Gyaneshwar P."/>
            <person name="Denny R."/>
            <person name="Mudge J."/>
            <person name="Bharti A.K."/>
            <person name="Farmer A.D."/>
            <person name="May G.D."/>
            <person name="Woodward J.E."/>
            <person name="Medigue C."/>
            <person name="Vallenet D."/>
            <person name="Lajus A."/>
            <person name="Rouy Z."/>
            <person name="Martinez-Vaz B."/>
            <person name="Tiffin P."/>
            <person name="Young N.D."/>
            <person name="Sadowsky M.J."/>
        </authorList>
    </citation>
    <scope>NUCLEOTIDE SEQUENCE [LARGE SCALE GENOMIC DNA]</scope>
    <source>
        <strain evidence="6 7">N6B1</strain>
    </source>
</reference>
<dbReference type="PROSITE" id="PS50977">
    <property type="entry name" value="HTH_TETR_2"/>
    <property type="match status" value="1"/>
</dbReference>
<evidence type="ECO:0000259" key="5">
    <source>
        <dbReference type="PROSITE" id="PS50977"/>
    </source>
</evidence>
<evidence type="ECO:0000256" key="2">
    <source>
        <dbReference type="ARBA" id="ARBA00023125"/>
    </source>
</evidence>
<evidence type="ECO:0000256" key="3">
    <source>
        <dbReference type="ARBA" id="ARBA00023163"/>
    </source>
</evidence>
<evidence type="ECO:0000313" key="7">
    <source>
        <dbReference type="Proteomes" id="UP000429484"/>
    </source>
</evidence>
<dbReference type="InterPro" id="IPR036271">
    <property type="entry name" value="Tet_transcr_reg_TetR-rel_C_sf"/>
</dbReference>
<accession>A0AAW9TP98</accession>
<protein>
    <submittedName>
        <fullName evidence="6">TetR family transcriptional regulator</fullName>
    </submittedName>
</protein>
<dbReference type="AlphaFoldDB" id="A0AAW9TP98"/>
<dbReference type="GO" id="GO:0000976">
    <property type="term" value="F:transcription cis-regulatory region binding"/>
    <property type="evidence" value="ECO:0007669"/>
    <property type="project" value="TreeGrafter"/>
</dbReference>
<feature type="domain" description="HTH tetR-type" evidence="5">
    <location>
        <begin position="32"/>
        <end position="92"/>
    </location>
</feature>
<gene>
    <name evidence="6" type="ORF">GHK53_12775</name>
</gene>
<proteinExistence type="predicted"/>